<evidence type="ECO:0000313" key="3">
    <source>
        <dbReference type="Proteomes" id="UP000199006"/>
    </source>
</evidence>
<evidence type="ECO:0000256" key="1">
    <source>
        <dbReference type="ARBA" id="ARBA00008522"/>
    </source>
</evidence>
<dbReference type="RefSeq" id="WP_089859371.1">
    <property type="nucleotide sequence ID" value="NZ_FOTI01000004.1"/>
</dbReference>
<name>A0A1I4G0K6_9FIRM</name>
<proteinExistence type="inferred from homology"/>
<dbReference type="EMBL" id="FOTI01000004">
    <property type="protein sequence ID" value="SFL23249.1"/>
    <property type="molecule type" value="Genomic_DNA"/>
</dbReference>
<dbReference type="Pfam" id="PF02639">
    <property type="entry name" value="DUF188"/>
    <property type="match status" value="1"/>
</dbReference>
<dbReference type="STRING" id="29563.SAMN02983006_00572"/>
<dbReference type="InterPro" id="IPR003791">
    <property type="entry name" value="UPF0178"/>
</dbReference>
<dbReference type="OrthoDB" id="9798918at2"/>
<dbReference type="Proteomes" id="UP000199006">
    <property type="component" value="Unassembled WGS sequence"/>
</dbReference>
<protein>
    <submittedName>
        <fullName evidence="2">Uncharacterized protein</fullName>
    </submittedName>
</protein>
<dbReference type="PANTHER" id="PTHR35146">
    <property type="entry name" value="UPF0178 PROTEIN YAII"/>
    <property type="match status" value="1"/>
</dbReference>
<evidence type="ECO:0000313" key="2">
    <source>
        <dbReference type="EMBL" id="SFL23249.1"/>
    </source>
</evidence>
<keyword evidence="3" id="KW-1185">Reference proteome</keyword>
<organism evidence="2 3">
    <name type="scientific">Halanaerobium salsuginis</name>
    <dbReference type="NCBI Taxonomy" id="29563"/>
    <lineage>
        <taxon>Bacteria</taxon>
        <taxon>Bacillati</taxon>
        <taxon>Bacillota</taxon>
        <taxon>Clostridia</taxon>
        <taxon>Halanaerobiales</taxon>
        <taxon>Halanaerobiaceae</taxon>
        <taxon>Halanaerobium</taxon>
    </lineage>
</organism>
<accession>A0A1I4G0K6</accession>
<comment type="similarity">
    <text evidence="1">Belongs to the UPF0178 family.</text>
</comment>
<sequence length="145" mass="16457">MRILVDGDGCPVLEITSQVAAEFSLELLVYTDLNHRHQLSYGKLIIVDQGFQSVDMILYNNLKAGDLVITGDYGLAALALGAKARVLSFSGREFNNRNIDNLLARRHLQRQQRKKTGRHTSHHKRTSADDLRFKQSLLEIIREID</sequence>
<dbReference type="AlphaFoldDB" id="A0A1I4G0K6"/>
<reference evidence="2 3" key="1">
    <citation type="submission" date="2016-10" db="EMBL/GenBank/DDBJ databases">
        <authorList>
            <person name="de Groot N.N."/>
        </authorList>
    </citation>
    <scope>NUCLEOTIDE SEQUENCE [LARGE SCALE GENOMIC DNA]</scope>
    <source>
        <strain evidence="2 3">ATCC 51327</strain>
    </source>
</reference>
<gene>
    <name evidence="2" type="ORF">SAMN02983006_00572</name>
</gene>
<dbReference type="PANTHER" id="PTHR35146:SF1">
    <property type="entry name" value="UPF0178 PROTEIN YAII"/>
    <property type="match status" value="1"/>
</dbReference>